<evidence type="ECO:0000313" key="2">
    <source>
        <dbReference type="EMBL" id="SEP09690.1"/>
    </source>
</evidence>
<dbReference type="GO" id="GO:0016020">
    <property type="term" value="C:membrane"/>
    <property type="evidence" value="ECO:0007669"/>
    <property type="project" value="GOC"/>
</dbReference>
<evidence type="ECO:0000259" key="1">
    <source>
        <dbReference type="Pfam" id="PF03372"/>
    </source>
</evidence>
<dbReference type="Pfam" id="PF03372">
    <property type="entry name" value="Exo_endo_phos"/>
    <property type="match status" value="1"/>
</dbReference>
<sequence>MVTAVRIATFNILHGHSLTDDRVDVARLAAAVEALDVDVLGLQEVDRDQPRSMNADLTAVAAEAMGAVDSQFVAALSGTPGGTWMAATGDEQPGSASYGIALLSRFPVVSWRVVRLPALPSRVPVWFRGDRVPKVVGDEPRVAVAAVLDGPHGHFTVANTHLSFVPGWNGLQLRRLVRALAGTREPLVVMGDLNMESRQATRVSGLRALATAATFPVEEPTRQLDHLLARGPLSARGPAEAVRLPLSDHRALAVDCRVG</sequence>
<dbReference type="RefSeq" id="WP_244524716.1">
    <property type="nucleotide sequence ID" value="NZ_FOEE01000010.1"/>
</dbReference>
<dbReference type="SUPFAM" id="SSF56219">
    <property type="entry name" value="DNase I-like"/>
    <property type="match status" value="1"/>
</dbReference>
<name>A0A1H8V2G2_9ACTN</name>
<dbReference type="InterPro" id="IPR005135">
    <property type="entry name" value="Endo/exonuclease/phosphatase"/>
</dbReference>
<dbReference type="Proteomes" id="UP000198960">
    <property type="component" value="Unassembled WGS sequence"/>
</dbReference>
<dbReference type="InterPro" id="IPR036691">
    <property type="entry name" value="Endo/exonu/phosph_ase_sf"/>
</dbReference>
<dbReference type="GO" id="GO:0004519">
    <property type="term" value="F:endonuclease activity"/>
    <property type="evidence" value="ECO:0007669"/>
    <property type="project" value="UniProtKB-KW"/>
</dbReference>
<evidence type="ECO:0000313" key="3">
    <source>
        <dbReference type="Proteomes" id="UP000198960"/>
    </source>
</evidence>
<keyword evidence="2" id="KW-0269">Exonuclease</keyword>
<gene>
    <name evidence="2" type="ORF">SAMN05660991_03238</name>
</gene>
<dbReference type="PANTHER" id="PTHR14859">
    <property type="entry name" value="CALCOFLUOR WHITE HYPERSENSITIVE PROTEIN PRECURSOR"/>
    <property type="match status" value="1"/>
</dbReference>
<proteinExistence type="predicted"/>
<accession>A0A1H8V2G2</accession>
<protein>
    <submittedName>
        <fullName evidence="2">Metal-dependent hydrolase, endonuclease/exonuclease/phosphatase family</fullName>
    </submittedName>
</protein>
<keyword evidence="2" id="KW-0255">Endonuclease</keyword>
<keyword evidence="2" id="KW-0378">Hydrolase</keyword>
<dbReference type="Gene3D" id="3.60.10.10">
    <property type="entry name" value="Endonuclease/exonuclease/phosphatase"/>
    <property type="match status" value="1"/>
</dbReference>
<dbReference type="GO" id="GO:0004527">
    <property type="term" value="F:exonuclease activity"/>
    <property type="evidence" value="ECO:0007669"/>
    <property type="project" value="UniProtKB-KW"/>
</dbReference>
<dbReference type="EMBL" id="FOEE01000010">
    <property type="protein sequence ID" value="SEP09690.1"/>
    <property type="molecule type" value="Genomic_DNA"/>
</dbReference>
<dbReference type="InterPro" id="IPR051916">
    <property type="entry name" value="GPI-anchor_lipid_remodeler"/>
</dbReference>
<dbReference type="AlphaFoldDB" id="A0A1H8V2G2"/>
<dbReference type="STRING" id="673521.SAMN05660991_03238"/>
<feature type="domain" description="Endonuclease/exonuclease/phosphatase" evidence="1">
    <location>
        <begin position="8"/>
        <end position="249"/>
    </location>
</feature>
<reference evidence="3" key="1">
    <citation type="submission" date="2016-10" db="EMBL/GenBank/DDBJ databases">
        <authorList>
            <person name="Varghese N."/>
            <person name="Submissions S."/>
        </authorList>
    </citation>
    <scope>NUCLEOTIDE SEQUENCE [LARGE SCALE GENOMIC DNA]</scope>
    <source>
        <strain evidence="3">DSM 45413</strain>
    </source>
</reference>
<keyword evidence="2" id="KW-0540">Nuclease</keyword>
<dbReference type="PANTHER" id="PTHR14859:SF1">
    <property type="entry name" value="PGAP2-INTERACTING PROTEIN"/>
    <property type="match status" value="1"/>
</dbReference>
<dbReference type="GO" id="GO:0006506">
    <property type="term" value="P:GPI anchor biosynthetic process"/>
    <property type="evidence" value="ECO:0007669"/>
    <property type="project" value="TreeGrafter"/>
</dbReference>
<organism evidence="2 3">
    <name type="scientific">Trujillonella endophytica</name>
    <dbReference type="NCBI Taxonomy" id="673521"/>
    <lineage>
        <taxon>Bacteria</taxon>
        <taxon>Bacillati</taxon>
        <taxon>Actinomycetota</taxon>
        <taxon>Actinomycetes</taxon>
        <taxon>Geodermatophilales</taxon>
        <taxon>Geodermatophilaceae</taxon>
        <taxon>Trujillonella</taxon>
    </lineage>
</organism>
<keyword evidence="3" id="KW-1185">Reference proteome</keyword>